<feature type="compositionally biased region" description="Basic and acidic residues" evidence="2">
    <location>
        <begin position="327"/>
        <end position="347"/>
    </location>
</feature>
<name>J7S038_HUIN7</name>
<sequence length="391" mass="44919">MPKFVSCVLNIADSETPEIGICEAQLDHELTSLEDTLQTFHIKKLVLSEGCDIFTKEDVSIGDLHFYPTVLEKGLPIQDNGDELHKTCVWYEFLKLITAHKIYCDKYQIKYKFSRWGYRFKLLESSQLTMELKLGTVRKKIAEITLVKANSGEMDLFDSAYTLYLSVCLSNDEYTNVESKIKELNMEIAAMKDERAHLDKILEERDNKTRAMMVGLLNSKKRKILALEKRLDRFEHEPKDSDVINKHIISKVSTLNSPGKRKRVSGPAFQERPRKKNKVEGSDDFERGVSKSMKIEDDFDNFQFYGISTPRKLDLQQDEESSTPHVKIKEEPRKLDFDYEATPKFEEPSVPVGDSIIGSTNQHKDTEEFYGSNSDSEVETELSTEDVSLTP</sequence>
<reference evidence="4" key="2">
    <citation type="submission" date="2012-08" db="EMBL/GenBank/DDBJ databases">
        <title>Genome sequence of Kazachstania naganishii.</title>
        <authorList>
            <person name="Gordon J.L."/>
            <person name="Armisen D."/>
            <person name="Proux-Wera E."/>
            <person name="OhEigeartaigh S.S."/>
            <person name="Byrne K.P."/>
            <person name="Wolfe K.H."/>
        </authorList>
    </citation>
    <scope>NUCLEOTIDE SEQUENCE [LARGE SCALE GENOMIC DNA]</scope>
    <source>
        <strain evidence="4">ATCC MYA-139 / BCRC 22969 / CBS 8797 / CCRC 22969 / KCTC 17520 / NBRC 10181 / NCYC 3082</strain>
    </source>
</reference>
<dbReference type="STRING" id="1071383.J7S038"/>
<evidence type="ECO:0000256" key="1">
    <source>
        <dbReference type="SAM" id="Coils"/>
    </source>
</evidence>
<dbReference type="GeneID" id="34526597"/>
<dbReference type="EMBL" id="HE978319">
    <property type="protein sequence ID" value="CCK70882.1"/>
    <property type="molecule type" value="Genomic_DNA"/>
</dbReference>
<evidence type="ECO:0000256" key="2">
    <source>
        <dbReference type="SAM" id="MobiDB-lite"/>
    </source>
</evidence>
<dbReference type="Proteomes" id="UP000006310">
    <property type="component" value="Chromosome 6"/>
</dbReference>
<protein>
    <submittedName>
        <fullName evidence="3">Uncharacterized protein</fullName>
    </submittedName>
</protein>
<dbReference type="RefSeq" id="XP_022465128.1">
    <property type="nucleotide sequence ID" value="XM_022608654.1"/>
</dbReference>
<keyword evidence="1" id="KW-0175">Coiled coil</keyword>
<organism evidence="3 4">
    <name type="scientific">Huiozyma naganishii (strain ATCC MYA-139 / BCRC 22969 / CBS 8797 / KCTC 17520 / NBRC 10181 / NCYC 3082 / Yp74L-3)</name>
    <name type="common">Yeast</name>
    <name type="synonym">Kazachstania naganishii</name>
    <dbReference type="NCBI Taxonomy" id="1071383"/>
    <lineage>
        <taxon>Eukaryota</taxon>
        <taxon>Fungi</taxon>
        <taxon>Dikarya</taxon>
        <taxon>Ascomycota</taxon>
        <taxon>Saccharomycotina</taxon>
        <taxon>Saccharomycetes</taxon>
        <taxon>Saccharomycetales</taxon>
        <taxon>Saccharomycetaceae</taxon>
        <taxon>Huiozyma</taxon>
    </lineage>
</organism>
<keyword evidence="4" id="KW-1185">Reference proteome</keyword>
<dbReference type="HOGENOM" id="CLU_053373_0_0_1"/>
<gene>
    <name evidence="3" type="primary">KNAG0F02150</name>
    <name evidence="3" type="ordered locus">KNAG_0F02150</name>
</gene>
<dbReference type="InterPro" id="IPR014751">
    <property type="entry name" value="XRCC4-like_C"/>
</dbReference>
<dbReference type="AlphaFoldDB" id="J7S038"/>
<feature type="region of interest" description="Disordered" evidence="2">
    <location>
        <begin position="314"/>
        <end position="391"/>
    </location>
</feature>
<dbReference type="eggNOG" id="ENOG502S010">
    <property type="taxonomic scope" value="Eukaryota"/>
</dbReference>
<accession>J7S038</accession>
<proteinExistence type="predicted"/>
<feature type="region of interest" description="Disordered" evidence="2">
    <location>
        <begin position="255"/>
        <end position="285"/>
    </location>
</feature>
<evidence type="ECO:0000313" key="4">
    <source>
        <dbReference type="Proteomes" id="UP000006310"/>
    </source>
</evidence>
<evidence type="ECO:0000313" key="3">
    <source>
        <dbReference type="EMBL" id="CCK70882.1"/>
    </source>
</evidence>
<feature type="coiled-coil region" evidence="1">
    <location>
        <begin position="174"/>
        <end position="237"/>
    </location>
</feature>
<dbReference type="OrthoDB" id="4067005at2759"/>
<reference evidence="3 4" key="1">
    <citation type="journal article" date="2011" name="Proc. Natl. Acad. Sci. U.S.A.">
        <title>Evolutionary erosion of yeast sex chromosomes by mating-type switching accidents.</title>
        <authorList>
            <person name="Gordon J.L."/>
            <person name="Armisen D."/>
            <person name="Proux-Wera E."/>
            <person name="Oheigeartaigh S.S."/>
            <person name="Byrne K.P."/>
            <person name="Wolfe K.H."/>
        </authorList>
    </citation>
    <scope>NUCLEOTIDE SEQUENCE [LARGE SCALE GENOMIC DNA]</scope>
    <source>
        <strain evidence="4">ATCC MYA-139 / BCRC 22969 / CBS 8797 / CCRC 22969 / KCTC 17520 / NBRC 10181 / NCYC 3082</strain>
    </source>
</reference>
<dbReference type="OMA" id="EFICCVP"/>
<dbReference type="KEGG" id="kng:KNAG_0F02150"/>
<dbReference type="Gene3D" id="1.20.5.370">
    <property type="match status" value="1"/>
</dbReference>